<dbReference type="EMBL" id="CM042060">
    <property type="protein sequence ID" value="KAI3678353.1"/>
    <property type="molecule type" value="Genomic_DNA"/>
</dbReference>
<protein>
    <submittedName>
        <fullName evidence="1">Uncharacterized protein</fullName>
    </submittedName>
</protein>
<reference evidence="1 2" key="2">
    <citation type="journal article" date="2022" name="Mol. Ecol. Resour.">
        <title>The genomes of chicory, endive, great burdock and yacon provide insights into Asteraceae paleo-polyploidization history and plant inulin production.</title>
        <authorList>
            <person name="Fan W."/>
            <person name="Wang S."/>
            <person name="Wang H."/>
            <person name="Wang A."/>
            <person name="Jiang F."/>
            <person name="Liu H."/>
            <person name="Zhao H."/>
            <person name="Xu D."/>
            <person name="Zhang Y."/>
        </authorList>
    </citation>
    <scope>NUCLEOTIDE SEQUENCE [LARGE SCALE GENOMIC DNA]</scope>
    <source>
        <strain evidence="2">cv. Niubang</strain>
    </source>
</reference>
<organism evidence="1 2">
    <name type="scientific">Arctium lappa</name>
    <name type="common">Greater burdock</name>
    <name type="synonym">Lappa major</name>
    <dbReference type="NCBI Taxonomy" id="4217"/>
    <lineage>
        <taxon>Eukaryota</taxon>
        <taxon>Viridiplantae</taxon>
        <taxon>Streptophyta</taxon>
        <taxon>Embryophyta</taxon>
        <taxon>Tracheophyta</taxon>
        <taxon>Spermatophyta</taxon>
        <taxon>Magnoliopsida</taxon>
        <taxon>eudicotyledons</taxon>
        <taxon>Gunneridae</taxon>
        <taxon>Pentapetalae</taxon>
        <taxon>asterids</taxon>
        <taxon>campanulids</taxon>
        <taxon>Asterales</taxon>
        <taxon>Asteraceae</taxon>
        <taxon>Carduoideae</taxon>
        <taxon>Cardueae</taxon>
        <taxon>Arctiinae</taxon>
        <taxon>Arctium</taxon>
    </lineage>
</organism>
<reference evidence="2" key="1">
    <citation type="journal article" date="2022" name="Mol. Ecol. Resour.">
        <title>The genomes of chicory, endive, great burdock and yacon provide insights into Asteraceae palaeo-polyploidization history and plant inulin production.</title>
        <authorList>
            <person name="Fan W."/>
            <person name="Wang S."/>
            <person name="Wang H."/>
            <person name="Wang A."/>
            <person name="Jiang F."/>
            <person name="Liu H."/>
            <person name="Zhao H."/>
            <person name="Xu D."/>
            <person name="Zhang Y."/>
        </authorList>
    </citation>
    <scope>NUCLEOTIDE SEQUENCE [LARGE SCALE GENOMIC DNA]</scope>
    <source>
        <strain evidence="2">cv. Niubang</strain>
    </source>
</reference>
<evidence type="ECO:0000313" key="1">
    <source>
        <dbReference type="EMBL" id="KAI3678353.1"/>
    </source>
</evidence>
<keyword evidence="2" id="KW-1185">Reference proteome</keyword>
<proteinExistence type="predicted"/>
<accession>A0ACB8Y417</accession>
<name>A0ACB8Y417_ARCLA</name>
<comment type="caution">
    <text evidence="1">The sequence shown here is derived from an EMBL/GenBank/DDBJ whole genome shotgun (WGS) entry which is preliminary data.</text>
</comment>
<evidence type="ECO:0000313" key="2">
    <source>
        <dbReference type="Proteomes" id="UP001055879"/>
    </source>
</evidence>
<dbReference type="Proteomes" id="UP001055879">
    <property type="component" value="Linkage Group LG14"/>
</dbReference>
<sequence>MNGLALLTSIGKLFEVQLDSSDVLLCYSSAHDQDATNVLWIDIQTNTTHFQSLFSYLLMDIASVPEKLKKIPLQESLPRGAFLFRRMWRKRC</sequence>
<gene>
    <name evidence="1" type="ORF">L6452_37641</name>
</gene>